<evidence type="ECO:0000313" key="7">
    <source>
        <dbReference type="EMBL" id="ABW02851.1"/>
    </source>
</evidence>
<dbReference type="InterPro" id="IPR023347">
    <property type="entry name" value="Lysozyme_dom_sf"/>
</dbReference>
<reference evidence="7" key="1">
    <citation type="submission" date="2007-05" db="EMBL/GenBank/DDBJ databases">
        <title>Hap62 prophage of Haemophilus aphrophilus NJ8700: Ecological fitness and prophages in a commensal species of the oral cavity.</title>
        <authorList>
            <person name="Di Bonaventura M."/>
            <person name="DeSalle R."/>
        </authorList>
    </citation>
    <scope>NUCLEOTIDE SEQUENCE</scope>
    <source>
        <strain evidence="7">NJ8700</strain>
    </source>
</reference>
<keyword evidence="2 6" id="KW-0929">Antimicrobial</keyword>
<proteinExistence type="inferred from homology"/>
<dbReference type="PANTHER" id="PTHR38107:SF4">
    <property type="entry name" value="LYSOZYME"/>
    <property type="match status" value="1"/>
</dbReference>
<dbReference type="Pfam" id="PF00959">
    <property type="entry name" value="Phage_lysozyme"/>
    <property type="match status" value="1"/>
</dbReference>
<evidence type="ECO:0000256" key="5">
    <source>
        <dbReference type="ARBA" id="ARBA00023295"/>
    </source>
</evidence>
<dbReference type="GO" id="GO:0042742">
    <property type="term" value="P:defense response to bacterium"/>
    <property type="evidence" value="ECO:0007669"/>
    <property type="project" value="UniProtKB-KW"/>
</dbReference>
<dbReference type="PANTHER" id="PTHR38107">
    <property type="match status" value="1"/>
</dbReference>
<protein>
    <recommendedName>
        <fullName evidence="6">Lysozyme</fullName>
        <ecNumber evidence="6">3.2.1.17</ecNumber>
    </recommendedName>
</protein>
<evidence type="ECO:0000256" key="1">
    <source>
        <dbReference type="ARBA" id="ARBA00000632"/>
    </source>
</evidence>
<evidence type="ECO:0000256" key="6">
    <source>
        <dbReference type="RuleBase" id="RU003788"/>
    </source>
</evidence>
<name>D0FM41_AGGAN</name>
<evidence type="ECO:0000256" key="3">
    <source>
        <dbReference type="ARBA" id="ARBA00022638"/>
    </source>
</evidence>
<dbReference type="GO" id="GO:0031640">
    <property type="term" value="P:killing of cells of another organism"/>
    <property type="evidence" value="ECO:0007669"/>
    <property type="project" value="UniProtKB-KW"/>
</dbReference>
<dbReference type="EC" id="3.2.1.17" evidence="6"/>
<dbReference type="CDD" id="cd16901">
    <property type="entry name" value="lyz_P1"/>
    <property type="match status" value="1"/>
</dbReference>
<dbReference type="HAMAP" id="MF_04110">
    <property type="entry name" value="ENDOLYSIN_T4"/>
    <property type="match status" value="1"/>
</dbReference>
<comment type="similarity">
    <text evidence="6">Belongs to the glycosyl hydrolase 24 family.</text>
</comment>
<dbReference type="GO" id="GO:0009253">
    <property type="term" value="P:peptidoglycan catabolic process"/>
    <property type="evidence" value="ECO:0007669"/>
    <property type="project" value="InterPro"/>
</dbReference>
<dbReference type="AlphaFoldDB" id="D0FM41"/>
<dbReference type="InterPro" id="IPR023346">
    <property type="entry name" value="Lysozyme-like_dom_sf"/>
</dbReference>
<keyword evidence="5 6" id="KW-0326">Glycosidase</keyword>
<evidence type="ECO:0000256" key="4">
    <source>
        <dbReference type="ARBA" id="ARBA00022801"/>
    </source>
</evidence>
<organism evidence="7">
    <name type="scientific">Aggregatibacter aphrophilus (strain NJ8700)</name>
    <name type="common">Haemophilus aphrophilus</name>
    <dbReference type="NCBI Taxonomy" id="634176"/>
    <lineage>
        <taxon>Bacteria</taxon>
        <taxon>Pseudomonadati</taxon>
        <taxon>Pseudomonadota</taxon>
        <taxon>Gammaproteobacteria</taxon>
        <taxon>Pasteurellales</taxon>
        <taxon>Pasteurellaceae</taxon>
        <taxon>Aggregatibacter</taxon>
    </lineage>
</organism>
<comment type="catalytic activity">
    <reaction evidence="1 6">
        <text>Hydrolysis of (1-&gt;4)-beta-linkages between N-acetylmuramic acid and N-acetyl-D-glucosamine residues in a peptidoglycan and between N-acetyl-D-glucosamine residues in chitodextrins.</text>
        <dbReference type="EC" id="3.2.1.17"/>
    </reaction>
</comment>
<keyword evidence="3 6" id="KW-0081">Bacteriolytic enzyme</keyword>
<dbReference type="InterPro" id="IPR002196">
    <property type="entry name" value="Glyco_hydro_24"/>
</dbReference>
<dbReference type="InterPro" id="IPR034690">
    <property type="entry name" value="Endolysin_T4_type"/>
</dbReference>
<dbReference type="GO" id="GO:0016998">
    <property type="term" value="P:cell wall macromolecule catabolic process"/>
    <property type="evidence" value="ECO:0007669"/>
    <property type="project" value="InterPro"/>
</dbReference>
<gene>
    <name evidence="7" type="ORF">Hap62p31</name>
</gene>
<dbReference type="EMBL" id="EF605277">
    <property type="protein sequence ID" value="ABW02851.1"/>
    <property type="molecule type" value="Genomic_DNA"/>
</dbReference>
<dbReference type="SUPFAM" id="SSF53955">
    <property type="entry name" value="Lysozyme-like"/>
    <property type="match status" value="1"/>
</dbReference>
<dbReference type="RefSeq" id="WP_044055211.1">
    <property type="nucleotide sequence ID" value="NZ_CP009230.1"/>
</dbReference>
<dbReference type="InterPro" id="IPR051018">
    <property type="entry name" value="Bacteriophage_GH24"/>
</dbReference>
<accession>D0FM41</accession>
<dbReference type="PATRIC" id="fig|634176.19.peg.467"/>
<evidence type="ECO:0000256" key="2">
    <source>
        <dbReference type="ARBA" id="ARBA00022529"/>
    </source>
</evidence>
<dbReference type="GO" id="GO:0003796">
    <property type="term" value="F:lysozyme activity"/>
    <property type="evidence" value="ECO:0007669"/>
    <property type="project" value="UniProtKB-EC"/>
</dbReference>
<dbReference type="Gene3D" id="1.10.530.40">
    <property type="match status" value="1"/>
</dbReference>
<sequence length="180" mass="20065">MKHLKMLAKCSVVVIAGIILANYPDEIRTGEVGLLVIGNAEDCYREPYKCPADVWTDGIGNTNDVVLGRKLSDEEIAERWKDNIKIAENCVNRWANGKELSQGAFEAAVSITFNVGCSKLKQATLFKYARVGDINLMCNQFPRWVYSQGKVLPGLVKRRNVEKALCLGLIKSPEQLSAYR</sequence>
<keyword evidence="4 6" id="KW-0378">Hydrolase</keyword>